<feature type="non-terminal residue" evidence="8">
    <location>
        <position position="1"/>
    </location>
</feature>
<feature type="compositionally biased region" description="Basic residues" evidence="6">
    <location>
        <begin position="103"/>
        <end position="112"/>
    </location>
</feature>
<dbReference type="EMBL" id="JAEFCI010008702">
    <property type="protein sequence ID" value="KAG5458293.1"/>
    <property type="molecule type" value="Genomic_DNA"/>
</dbReference>
<dbReference type="GO" id="GO:0012505">
    <property type="term" value="C:endomembrane system"/>
    <property type="evidence" value="ECO:0007669"/>
    <property type="project" value="UniProtKB-SubCell"/>
</dbReference>
<comment type="subcellular location">
    <subcellularLocation>
        <location evidence="5">Endomembrane system</location>
        <topology evidence="5">Single-pass membrane protein</topology>
    </subcellularLocation>
</comment>
<evidence type="ECO:0000256" key="5">
    <source>
        <dbReference type="ARBA" id="ARBA00037847"/>
    </source>
</evidence>
<comment type="caution">
    <text evidence="8">The sequence shown here is derived from an EMBL/GenBank/DDBJ whole genome shotgun (WGS) entry which is preliminary data.</text>
</comment>
<dbReference type="SUPFAM" id="SSF46565">
    <property type="entry name" value="Chaperone J-domain"/>
    <property type="match status" value="1"/>
</dbReference>
<keyword evidence="3 7" id="KW-1133">Transmembrane helix</keyword>
<name>A0A8H7ZRI1_9FUNG</name>
<evidence type="ECO:0000256" key="1">
    <source>
        <dbReference type="ARBA" id="ARBA00022692"/>
    </source>
</evidence>
<keyword evidence="1 7" id="KW-0812">Transmembrane</keyword>
<evidence type="ECO:0000256" key="7">
    <source>
        <dbReference type="SAM" id="Phobius"/>
    </source>
</evidence>
<evidence type="ECO:0000256" key="4">
    <source>
        <dbReference type="ARBA" id="ARBA00023136"/>
    </source>
</evidence>
<reference evidence="8 9" key="1">
    <citation type="journal article" name="Sci. Rep.">
        <title>Genome-scale phylogenetic analyses confirm Olpidium as the closest living zoosporic fungus to the non-flagellated, terrestrial fungi.</title>
        <authorList>
            <person name="Chang Y."/>
            <person name="Rochon D."/>
            <person name="Sekimoto S."/>
            <person name="Wang Y."/>
            <person name="Chovatia M."/>
            <person name="Sandor L."/>
            <person name="Salamov A."/>
            <person name="Grigoriev I.V."/>
            <person name="Stajich J.E."/>
            <person name="Spatafora J.W."/>
        </authorList>
    </citation>
    <scope>NUCLEOTIDE SEQUENCE [LARGE SCALE GENOMIC DNA]</scope>
    <source>
        <strain evidence="8">S191</strain>
    </source>
</reference>
<dbReference type="InterPro" id="IPR036869">
    <property type="entry name" value="J_dom_sf"/>
</dbReference>
<evidence type="ECO:0000313" key="9">
    <source>
        <dbReference type="Proteomes" id="UP000673691"/>
    </source>
</evidence>
<keyword evidence="9" id="KW-1185">Reference proteome</keyword>
<feature type="region of interest" description="Disordered" evidence="6">
    <location>
        <begin position="304"/>
        <end position="401"/>
    </location>
</feature>
<dbReference type="Proteomes" id="UP000673691">
    <property type="component" value="Unassembled WGS sequence"/>
</dbReference>
<dbReference type="PANTHER" id="PTHR44653">
    <property type="entry name" value="DNAJ HOMOLOG SUBFAMILY C MEMBER 1"/>
    <property type="match status" value="1"/>
</dbReference>
<keyword evidence="4 7" id="KW-0472">Membrane</keyword>
<dbReference type="InterPro" id="IPR052606">
    <property type="entry name" value="DnaJ_domain_protein"/>
</dbReference>
<feature type="compositionally biased region" description="Basic and acidic residues" evidence="6">
    <location>
        <begin position="220"/>
        <end position="230"/>
    </location>
</feature>
<dbReference type="PANTHER" id="PTHR44653:SF2">
    <property type="entry name" value="DNAJ HOMOLOG SUBFAMILY C MEMBER 1"/>
    <property type="match status" value="1"/>
</dbReference>
<accession>A0A8H7ZRI1</accession>
<dbReference type="OrthoDB" id="413400at2759"/>
<organism evidence="8 9">
    <name type="scientific">Olpidium bornovanus</name>
    <dbReference type="NCBI Taxonomy" id="278681"/>
    <lineage>
        <taxon>Eukaryota</taxon>
        <taxon>Fungi</taxon>
        <taxon>Fungi incertae sedis</taxon>
        <taxon>Olpidiomycota</taxon>
        <taxon>Olpidiomycotina</taxon>
        <taxon>Olpidiomycetes</taxon>
        <taxon>Olpidiales</taxon>
        <taxon>Olpidiaceae</taxon>
        <taxon>Olpidium</taxon>
    </lineage>
</organism>
<evidence type="ECO:0000256" key="3">
    <source>
        <dbReference type="ARBA" id="ARBA00022989"/>
    </source>
</evidence>
<feature type="region of interest" description="Disordered" evidence="6">
    <location>
        <begin position="103"/>
        <end position="132"/>
    </location>
</feature>
<feature type="compositionally biased region" description="Low complexity" evidence="6">
    <location>
        <begin position="357"/>
        <end position="371"/>
    </location>
</feature>
<dbReference type="AlphaFoldDB" id="A0A8H7ZRI1"/>
<protein>
    <recommendedName>
        <fullName evidence="10">J domain-containing protein</fullName>
    </recommendedName>
</protein>
<evidence type="ECO:0008006" key="10">
    <source>
        <dbReference type="Google" id="ProtNLM"/>
    </source>
</evidence>
<feature type="transmembrane region" description="Helical" evidence="7">
    <location>
        <begin position="57"/>
        <end position="79"/>
    </location>
</feature>
<sequence>PDKNDSPQASRRQKLIGVVASVLRDEESRKRYDFFLQNGVPRWRGTGYYYRRHRPGLGSVLIGLAVFVSLLQYLGAWVLCVRRRSMFRDVLAEEAEAALRRMPRRSTKKTLSKGRPADDGAFDPGTPGAALPTAEDLLSEAARDPMNDPVVQFPSPSPRDVLIFQLPRAVFRALLALPGALSGAVRGLFSLGAARRRGKKGGGDSGSDSDDDGRASGARGDADARKRAAGDRPAPSKRQAAAVRRTANRRPGAWSAGPARLRAGPVRKFPGESAGDNRAAGRAAVPAKGFDPLSRFFPVAPPLPPPSLPSLPSASEPQVRTNRPRRKRRRRALKGMDGRGRGTAQRPHRQVPAGNHRPMGARVAGAGPRGARSGHESQGDQVACRGRGPKRTNPRGNLRPITNPVYFFFFKKK</sequence>
<evidence type="ECO:0000313" key="8">
    <source>
        <dbReference type="EMBL" id="KAG5458293.1"/>
    </source>
</evidence>
<feature type="region of interest" description="Disordered" evidence="6">
    <location>
        <begin position="195"/>
        <end position="283"/>
    </location>
</feature>
<evidence type="ECO:0000256" key="6">
    <source>
        <dbReference type="SAM" id="MobiDB-lite"/>
    </source>
</evidence>
<gene>
    <name evidence="8" type="ORF">BJ554DRAFT_1506</name>
</gene>
<proteinExistence type="predicted"/>
<evidence type="ECO:0000256" key="2">
    <source>
        <dbReference type="ARBA" id="ARBA00022729"/>
    </source>
</evidence>
<feature type="compositionally biased region" description="Basic residues" evidence="6">
    <location>
        <begin position="322"/>
        <end position="333"/>
    </location>
</feature>
<keyword evidence="2" id="KW-0732">Signal</keyword>